<dbReference type="AlphaFoldDB" id="A0A0E9T7E6"/>
<evidence type="ECO:0000313" key="1">
    <source>
        <dbReference type="EMBL" id="JAH48688.1"/>
    </source>
</evidence>
<reference evidence="1" key="2">
    <citation type="journal article" date="2015" name="Fish Shellfish Immunol.">
        <title>Early steps in the European eel (Anguilla anguilla)-Vibrio vulnificus interaction in the gills: Role of the RtxA13 toxin.</title>
        <authorList>
            <person name="Callol A."/>
            <person name="Pajuelo D."/>
            <person name="Ebbesson L."/>
            <person name="Teles M."/>
            <person name="MacKenzie S."/>
            <person name="Amaro C."/>
        </authorList>
    </citation>
    <scope>NUCLEOTIDE SEQUENCE</scope>
</reference>
<proteinExistence type="predicted"/>
<name>A0A0E9T7E6_ANGAN</name>
<sequence>MLSRKLLLLKSFFKEYSFNYTESK</sequence>
<organism evidence="1">
    <name type="scientific">Anguilla anguilla</name>
    <name type="common">European freshwater eel</name>
    <name type="synonym">Muraena anguilla</name>
    <dbReference type="NCBI Taxonomy" id="7936"/>
    <lineage>
        <taxon>Eukaryota</taxon>
        <taxon>Metazoa</taxon>
        <taxon>Chordata</taxon>
        <taxon>Craniata</taxon>
        <taxon>Vertebrata</taxon>
        <taxon>Euteleostomi</taxon>
        <taxon>Actinopterygii</taxon>
        <taxon>Neopterygii</taxon>
        <taxon>Teleostei</taxon>
        <taxon>Anguilliformes</taxon>
        <taxon>Anguillidae</taxon>
        <taxon>Anguilla</taxon>
    </lineage>
</organism>
<protein>
    <submittedName>
        <fullName evidence="1">Uncharacterized protein</fullName>
    </submittedName>
</protein>
<reference evidence="1" key="1">
    <citation type="submission" date="2014-11" db="EMBL/GenBank/DDBJ databases">
        <authorList>
            <person name="Amaro Gonzalez C."/>
        </authorList>
    </citation>
    <scope>NUCLEOTIDE SEQUENCE</scope>
</reference>
<accession>A0A0E9T7E6</accession>
<dbReference type="EMBL" id="GBXM01059889">
    <property type="protein sequence ID" value="JAH48688.1"/>
    <property type="molecule type" value="Transcribed_RNA"/>
</dbReference>